<keyword evidence="10" id="KW-1185">Reference proteome</keyword>
<dbReference type="AlphaFoldDB" id="A0A6G0Z073"/>
<reference evidence="9 10" key="1">
    <citation type="submission" date="2019-08" db="EMBL/GenBank/DDBJ databases">
        <title>Whole genome of Aphis craccivora.</title>
        <authorList>
            <person name="Voronova N.V."/>
            <person name="Shulinski R.S."/>
            <person name="Bandarenka Y.V."/>
            <person name="Zhorov D.G."/>
            <person name="Warner D."/>
        </authorList>
    </citation>
    <scope>NUCLEOTIDE SEQUENCE [LARGE SCALE GENOMIC DNA]</scope>
    <source>
        <strain evidence="9">180601</strain>
        <tissue evidence="9">Whole Body</tissue>
    </source>
</reference>
<comment type="caution">
    <text evidence="9">The sequence shown here is derived from an EMBL/GenBank/DDBJ whole genome shotgun (WGS) entry which is preliminary data.</text>
</comment>
<evidence type="ECO:0000256" key="3">
    <source>
        <dbReference type="ARBA" id="ARBA00022490"/>
    </source>
</evidence>
<keyword evidence="8" id="KW-0966">Cell projection</keyword>
<evidence type="ECO:0000313" key="10">
    <source>
        <dbReference type="Proteomes" id="UP000478052"/>
    </source>
</evidence>
<evidence type="ECO:0000313" key="9">
    <source>
        <dbReference type="EMBL" id="KAF0763689.1"/>
    </source>
</evidence>
<gene>
    <name evidence="9" type="ORF">FWK35_00003664</name>
</gene>
<feature type="non-terminal residue" evidence="9">
    <location>
        <position position="1"/>
    </location>
</feature>
<sequence>IFYISYSHVLLFKKINYFRWVKPENVDELKFVSKDVLLIRAGETIIFYDVDTQKEETIIVGNKSNSGDGKYELPLESVGCIDCCEIDLLALAEQPPIPKVVICSYPELKVLATLIDSSCSAAYKSILFLRLEYLIGLRGYPAFDLIVWAWRIGEKLLVVDTGFIQPNQYLK</sequence>
<keyword evidence="7" id="KW-0206">Cytoskeleton</keyword>
<name>A0A6G0Z073_APHCR</name>
<comment type="subcellular location">
    <subcellularLocation>
        <location evidence="1">Cell projection</location>
        <location evidence="1">Cilium</location>
    </subcellularLocation>
    <subcellularLocation>
        <location evidence="2">Cytoplasm</location>
        <location evidence="2">Cytoskeleton</location>
    </subcellularLocation>
</comment>
<evidence type="ECO:0000256" key="5">
    <source>
        <dbReference type="ARBA" id="ARBA00022737"/>
    </source>
</evidence>
<keyword evidence="5" id="KW-0677">Repeat</keyword>
<protein>
    <submittedName>
        <fullName evidence="9">Uncharacterized protein</fullName>
    </submittedName>
</protein>
<dbReference type="EMBL" id="VUJU01001823">
    <property type="protein sequence ID" value="KAF0763689.1"/>
    <property type="molecule type" value="Genomic_DNA"/>
</dbReference>
<dbReference type="OrthoDB" id="6592078at2759"/>
<dbReference type="GO" id="GO:0060271">
    <property type="term" value="P:cilium assembly"/>
    <property type="evidence" value="ECO:0007669"/>
    <property type="project" value="TreeGrafter"/>
</dbReference>
<organism evidence="9 10">
    <name type="scientific">Aphis craccivora</name>
    <name type="common">Cowpea aphid</name>
    <dbReference type="NCBI Taxonomy" id="307492"/>
    <lineage>
        <taxon>Eukaryota</taxon>
        <taxon>Metazoa</taxon>
        <taxon>Ecdysozoa</taxon>
        <taxon>Arthropoda</taxon>
        <taxon>Hexapoda</taxon>
        <taxon>Insecta</taxon>
        <taxon>Pterygota</taxon>
        <taxon>Neoptera</taxon>
        <taxon>Paraneoptera</taxon>
        <taxon>Hemiptera</taxon>
        <taxon>Sternorrhyncha</taxon>
        <taxon>Aphidomorpha</taxon>
        <taxon>Aphidoidea</taxon>
        <taxon>Aphididae</taxon>
        <taxon>Aphidini</taxon>
        <taxon>Aphis</taxon>
        <taxon>Aphis</taxon>
    </lineage>
</organism>
<dbReference type="Proteomes" id="UP000478052">
    <property type="component" value="Unassembled WGS sequence"/>
</dbReference>
<proteinExistence type="predicted"/>
<evidence type="ECO:0000256" key="2">
    <source>
        <dbReference type="ARBA" id="ARBA00004245"/>
    </source>
</evidence>
<evidence type="ECO:0000256" key="1">
    <source>
        <dbReference type="ARBA" id="ARBA00004138"/>
    </source>
</evidence>
<accession>A0A6G0Z073</accession>
<dbReference type="PANTHER" id="PTHR14885:SF1">
    <property type="entry name" value="CILIA- AND FLAGELLA-ASSOCIATED PROTEIN 43"/>
    <property type="match status" value="1"/>
</dbReference>
<evidence type="ECO:0000256" key="8">
    <source>
        <dbReference type="ARBA" id="ARBA00023273"/>
    </source>
</evidence>
<keyword evidence="4" id="KW-0853">WD repeat</keyword>
<evidence type="ECO:0000256" key="7">
    <source>
        <dbReference type="ARBA" id="ARBA00023212"/>
    </source>
</evidence>
<keyword evidence="6" id="KW-0175">Coiled coil</keyword>
<keyword evidence="3" id="KW-0963">Cytoplasm</keyword>
<evidence type="ECO:0000256" key="6">
    <source>
        <dbReference type="ARBA" id="ARBA00023054"/>
    </source>
</evidence>
<dbReference type="GO" id="GO:0005930">
    <property type="term" value="C:axoneme"/>
    <property type="evidence" value="ECO:0007669"/>
    <property type="project" value="TreeGrafter"/>
</dbReference>
<dbReference type="PANTHER" id="PTHR14885">
    <property type="entry name" value="CILIA- AND FLAGELLA-ASSOCIATED PROTEIN 43-RELATED"/>
    <property type="match status" value="1"/>
</dbReference>
<evidence type="ECO:0000256" key="4">
    <source>
        <dbReference type="ARBA" id="ARBA00022574"/>
    </source>
</evidence>